<evidence type="ECO:0000256" key="2">
    <source>
        <dbReference type="SAM" id="Phobius"/>
    </source>
</evidence>
<dbReference type="InterPro" id="IPR001082">
    <property type="entry name" value="Pilin"/>
</dbReference>
<sequence>MKCQPCGQDNAATALFCTACRRPLVAPSKLPTRIEPLAQPAMAAAAPAIAAPQGAASDFAPSRNRFAPPDAGRTSRMGAHSELLTEEEAWDAVVGHAGAPYYGRHFERLAHGGSGGWHWPALFVTWFWMLYRKMWVPALLYVVAYVAVSIFVSALVPASPMFAGVVSLAWTAFWLIGPPLLANRWYYRHCLEKIRVVRARGGSKEQTLARLEAVGGTSNIAVIIIAVVVIGFFGMGILAAIALPQYQSYVMKARVAEALPLANEVTAAVGRQYEQTGTLPSQGDVDAIVAHSAAFQAHAVTGVELDDVHATVTLRIPIGARASGSLLYTLTADNNRHPTWTCSTEDLKRYVPASCQP</sequence>
<dbReference type="SUPFAM" id="SSF54523">
    <property type="entry name" value="Pili subunits"/>
    <property type="match status" value="1"/>
</dbReference>
<dbReference type="AlphaFoldDB" id="A0A9X1YGN9"/>
<dbReference type="Proteomes" id="UP001139353">
    <property type="component" value="Unassembled WGS sequence"/>
</dbReference>
<gene>
    <name evidence="3" type="ORF">LPC04_02155</name>
</gene>
<keyword evidence="2" id="KW-0472">Membrane</keyword>
<dbReference type="EMBL" id="JAJLJH010000001">
    <property type="protein sequence ID" value="MCK9684505.1"/>
    <property type="molecule type" value="Genomic_DNA"/>
</dbReference>
<keyword evidence="2" id="KW-1133">Transmembrane helix</keyword>
<comment type="caution">
    <text evidence="3">The sequence shown here is derived from an EMBL/GenBank/DDBJ whole genome shotgun (WGS) entry which is preliminary data.</text>
</comment>
<accession>A0A9X1YGN9</accession>
<proteinExistence type="inferred from homology"/>
<dbReference type="Pfam" id="PF00114">
    <property type="entry name" value="Pilin"/>
    <property type="match status" value="1"/>
</dbReference>
<dbReference type="Gene3D" id="3.30.700.10">
    <property type="entry name" value="Glycoprotein, Type 4 Pilin"/>
    <property type="match status" value="1"/>
</dbReference>
<evidence type="ECO:0000313" key="4">
    <source>
        <dbReference type="Proteomes" id="UP001139353"/>
    </source>
</evidence>
<evidence type="ECO:0000313" key="3">
    <source>
        <dbReference type="EMBL" id="MCK9684505.1"/>
    </source>
</evidence>
<keyword evidence="4" id="KW-1185">Reference proteome</keyword>
<evidence type="ECO:0000256" key="1">
    <source>
        <dbReference type="ARBA" id="ARBA00005233"/>
    </source>
</evidence>
<dbReference type="Pfam" id="PF10947">
    <property type="entry name" value="DUF2628"/>
    <property type="match status" value="1"/>
</dbReference>
<name>A0A9X1YGN9_9BURK</name>
<feature type="transmembrane region" description="Helical" evidence="2">
    <location>
        <begin position="162"/>
        <end position="182"/>
    </location>
</feature>
<dbReference type="RefSeq" id="WP_275680533.1">
    <property type="nucleotide sequence ID" value="NZ_JAJLJH010000001.1"/>
</dbReference>
<protein>
    <submittedName>
        <fullName evidence="3">DUF2628 domain-containing protein</fullName>
    </submittedName>
</protein>
<comment type="similarity">
    <text evidence="1">Belongs to the N-Me-Phe pilin family.</text>
</comment>
<feature type="transmembrane region" description="Helical" evidence="2">
    <location>
        <begin position="220"/>
        <end position="243"/>
    </location>
</feature>
<organism evidence="3 4">
    <name type="scientific">Scleromatobacter humisilvae</name>
    <dbReference type="NCBI Taxonomy" id="2897159"/>
    <lineage>
        <taxon>Bacteria</taxon>
        <taxon>Pseudomonadati</taxon>
        <taxon>Pseudomonadota</taxon>
        <taxon>Betaproteobacteria</taxon>
        <taxon>Burkholderiales</taxon>
        <taxon>Sphaerotilaceae</taxon>
        <taxon>Scleromatobacter</taxon>
    </lineage>
</organism>
<dbReference type="GO" id="GO:0009289">
    <property type="term" value="C:pilus"/>
    <property type="evidence" value="ECO:0007669"/>
    <property type="project" value="InterPro"/>
</dbReference>
<dbReference type="GO" id="GO:0007155">
    <property type="term" value="P:cell adhesion"/>
    <property type="evidence" value="ECO:0007669"/>
    <property type="project" value="InterPro"/>
</dbReference>
<reference evidence="3" key="1">
    <citation type="submission" date="2021-11" db="EMBL/GenBank/DDBJ databases">
        <title>BS-T2-15 a new species belonging to the Comamonadaceae family isolated from the soil of a French oak forest.</title>
        <authorList>
            <person name="Mieszkin S."/>
            <person name="Alain K."/>
        </authorList>
    </citation>
    <scope>NUCLEOTIDE SEQUENCE</scope>
    <source>
        <strain evidence="3">BS-T2-15</strain>
    </source>
</reference>
<keyword evidence="2" id="KW-0812">Transmembrane</keyword>
<dbReference type="InterPro" id="IPR045584">
    <property type="entry name" value="Pilin-like"/>
</dbReference>
<feature type="transmembrane region" description="Helical" evidence="2">
    <location>
        <begin position="138"/>
        <end position="156"/>
    </location>
</feature>
<dbReference type="InterPro" id="IPR024399">
    <property type="entry name" value="DUF2628"/>
</dbReference>